<gene>
    <name evidence="1" type="primary">RvY_17397-1</name>
    <name evidence="1" type="synonym">RvY_17397.1</name>
    <name evidence="1" type="ORF">RvY_17397</name>
</gene>
<dbReference type="AlphaFoldDB" id="A0A1D1W5V7"/>
<keyword evidence="2" id="KW-1185">Reference proteome</keyword>
<name>A0A1D1W5V7_RAMVA</name>
<protein>
    <submittedName>
        <fullName evidence="1">Uncharacterized protein</fullName>
    </submittedName>
</protein>
<accession>A0A1D1W5V7</accession>
<comment type="caution">
    <text evidence="1">The sequence shown here is derived from an EMBL/GenBank/DDBJ whole genome shotgun (WGS) entry which is preliminary data.</text>
</comment>
<sequence>MPNITPKAEYSPSEICCNHNCKGQKTTAKVKLPEEPGWPKLKLSKFSEDSSCPMKHRSEGRRRCRIRIL</sequence>
<dbReference type="Proteomes" id="UP000186922">
    <property type="component" value="Unassembled WGS sequence"/>
</dbReference>
<evidence type="ECO:0000313" key="2">
    <source>
        <dbReference type="Proteomes" id="UP000186922"/>
    </source>
</evidence>
<dbReference type="EMBL" id="BDGG01000015">
    <property type="protein sequence ID" value="GAV07578.1"/>
    <property type="molecule type" value="Genomic_DNA"/>
</dbReference>
<proteinExistence type="predicted"/>
<reference evidence="1 2" key="1">
    <citation type="journal article" date="2016" name="Nat. Commun.">
        <title>Extremotolerant tardigrade genome and improved radiotolerance of human cultured cells by tardigrade-unique protein.</title>
        <authorList>
            <person name="Hashimoto T."/>
            <person name="Horikawa D.D."/>
            <person name="Saito Y."/>
            <person name="Kuwahara H."/>
            <person name="Kozuka-Hata H."/>
            <person name="Shin-I T."/>
            <person name="Minakuchi Y."/>
            <person name="Ohishi K."/>
            <person name="Motoyama A."/>
            <person name="Aizu T."/>
            <person name="Enomoto A."/>
            <person name="Kondo K."/>
            <person name="Tanaka S."/>
            <person name="Hara Y."/>
            <person name="Koshikawa S."/>
            <person name="Sagara H."/>
            <person name="Miura T."/>
            <person name="Yokobori S."/>
            <person name="Miyagawa K."/>
            <person name="Suzuki Y."/>
            <person name="Kubo T."/>
            <person name="Oyama M."/>
            <person name="Kohara Y."/>
            <person name="Fujiyama A."/>
            <person name="Arakawa K."/>
            <person name="Katayama T."/>
            <person name="Toyoda A."/>
            <person name="Kunieda T."/>
        </authorList>
    </citation>
    <scope>NUCLEOTIDE SEQUENCE [LARGE SCALE GENOMIC DNA]</scope>
    <source>
        <strain evidence="1 2">YOKOZUNA-1</strain>
    </source>
</reference>
<organism evidence="1 2">
    <name type="scientific">Ramazzottius varieornatus</name>
    <name type="common">Water bear</name>
    <name type="synonym">Tardigrade</name>
    <dbReference type="NCBI Taxonomy" id="947166"/>
    <lineage>
        <taxon>Eukaryota</taxon>
        <taxon>Metazoa</taxon>
        <taxon>Ecdysozoa</taxon>
        <taxon>Tardigrada</taxon>
        <taxon>Eutardigrada</taxon>
        <taxon>Parachela</taxon>
        <taxon>Hypsibioidea</taxon>
        <taxon>Ramazzottiidae</taxon>
        <taxon>Ramazzottius</taxon>
    </lineage>
</organism>
<evidence type="ECO:0000313" key="1">
    <source>
        <dbReference type="EMBL" id="GAV07578.1"/>
    </source>
</evidence>